<organism evidence="2 3">
    <name type="scientific">Trachymyrmex cornetzi</name>
    <dbReference type="NCBI Taxonomy" id="471704"/>
    <lineage>
        <taxon>Eukaryota</taxon>
        <taxon>Metazoa</taxon>
        <taxon>Ecdysozoa</taxon>
        <taxon>Arthropoda</taxon>
        <taxon>Hexapoda</taxon>
        <taxon>Insecta</taxon>
        <taxon>Pterygota</taxon>
        <taxon>Neoptera</taxon>
        <taxon>Endopterygota</taxon>
        <taxon>Hymenoptera</taxon>
        <taxon>Apocrita</taxon>
        <taxon>Aculeata</taxon>
        <taxon>Formicoidea</taxon>
        <taxon>Formicidae</taxon>
        <taxon>Myrmicinae</taxon>
        <taxon>Trachymyrmex</taxon>
    </lineage>
</organism>
<gene>
    <name evidence="2" type="ORF">ALC57_10930</name>
</gene>
<dbReference type="EMBL" id="KQ980304">
    <property type="protein sequence ID" value="KYN16733.1"/>
    <property type="molecule type" value="Genomic_DNA"/>
</dbReference>
<name>A0A195DV26_9HYME</name>
<evidence type="ECO:0008006" key="4">
    <source>
        <dbReference type="Google" id="ProtNLM"/>
    </source>
</evidence>
<evidence type="ECO:0000313" key="2">
    <source>
        <dbReference type="EMBL" id="KYN16733.1"/>
    </source>
</evidence>
<feature type="compositionally biased region" description="Polar residues" evidence="1">
    <location>
        <begin position="344"/>
        <end position="358"/>
    </location>
</feature>
<feature type="compositionally biased region" description="Polar residues" evidence="1">
    <location>
        <begin position="280"/>
        <end position="294"/>
    </location>
</feature>
<feature type="region of interest" description="Disordered" evidence="1">
    <location>
        <begin position="276"/>
        <end position="300"/>
    </location>
</feature>
<accession>A0A195DV26</accession>
<evidence type="ECO:0000256" key="1">
    <source>
        <dbReference type="SAM" id="MobiDB-lite"/>
    </source>
</evidence>
<dbReference type="AlphaFoldDB" id="A0A195DV26"/>
<sequence>MDCTANNDPSLHSNLKTGDGIPLRYASRDAGPFVVYVYPCNRDGSAPPLHSVLVSRIIAKAGIADIQEIRKIGRGKILIVVKSASAANKLVENNIFPKHNLRAFIPAFKVLRTGVVQDVPQEIDLQILKESIESPRAKILNVQRLNRRVIKEGKVEYVPSRTIRIRFAEQLLPQEVFIYKVRHEVRPFIPRPRVCNQCHRIGHVSAACKGAPRCLYCGENKHDFCQQHEETPRCINCNGNHWANDSNCPIIRKQRDVVSLAAVENISIADARNIVDGRSSFPTTSPSNSDNNFPSLPRSKNSEDYFASYNRFSPLEREEPAEQQGTYANAWKSHPRTRIPPQRPNGNIQRNESPPQASLFNTTQYDAEAHRNFLYEPNGRSPRNTGKGGIFQRTPPAQNGFGRSGSSNEDNNNNFSFMELIPLISEIFAHFQNNNFAEVFNAVVKFIKKLDYLFHPPHSLPPSPYGGVRNAPPPSEYNQYSYYTQSTIDTRGPSHEAEYSYGCFRN</sequence>
<dbReference type="STRING" id="471704.A0A195DV26"/>
<reference evidence="2 3" key="1">
    <citation type="submission" date="2015-09" db="EMBL/GenBank/DDBJ databases">
        <title>Trachymyrmex cornetzi WGS genome.</title>
        <authorList>
            <person name="Nygaard S."/>
            <person name="Hu H."/>
            <person name="Boomsma J."/>
            <person name="Zhang G."/>
        </authorList>
    </citation>
    <scope>NUCLEOTIDE SEQUENCE [LARGE SCALE GENOMIC DNA]</scope>
    <source>
        <strain evidence="2">Tcor2-1</strain>
        <tissue evidence="2">Whole body</tissue>
    </source>
</reference>
<keyword evidence="3" id="KW-1185">Reference proteome</keyword>
<dbReference type="Proteomes" id="UP000078492">
    <property type="component" value="Unassembled WGS sequence"/>
</dbReference>
<evidence type="ECO:0000313" key="3">
    <source>
        <dbReference type="Proteomes" id="UP000078492"/>
    </source>
</evidence>
<feature type="region of interest" description="Disordered" evidence="1">
    <location>
        <begin position="316"/>
        <end position="358"/>
    </location>
</feature>
<protein>
    <recommendedName>
        <fullName evidence="4">Nucleic-acid-binding protein from transposon X-element</fullName>
    </recommendedName>
</protein>
<proteinExistence type="predicted"/>
<feature type="region of interest" description="Disordered" evidence="1">
    <location>
        <begin position="375"/>
        <end position="410"/>
    </location>
</feature>